<dbReference type="PANTHER" id="PTHR30570:SF1">
    <property type="entry name" value="PHOSPHATE-BINDING PROTEIN PSTS"/>
    <property type="match status" value="1"/>
</dbReference>
<dbReference type="Proteomes" id="UP001320876">
    <property type="component" value="Unassembled WGS sequence"/>
</dbReference>
<proteinExistence type="predicted"/>
<accession>A0ABT3GQQ0</accession>
<name>A0ABT3GQQ0_9BACT</name>
<evidence type="ECO:0000259" key="2">
    <source>
        <dbReference type="Pfam" id="PF12849"/>
    </source>
</evidence>
<dbReference type="SUPFAM" id="SSF53850">
    <property type="entry name" value="Periplasmic binding protein-like II"/>
    <property type="match status" value="1"/>
</dbReference>
<protein>
    <submittedName>
        <fullName evidence="3">Substrate-binding domain-containing protein</fullName>
    </submittedName>
</protein>
<dbReference type="EMBL" id="JAPDDT010000017">
    <property type="protein sequence ID" value="MCW1925788.1"/>
    <property type="molecule type" value="Genomic_DNA"/>
</dbReference>
<evidence type="ECO:0000313" key="3">
    <source>
        <dbReference type="EMBL" id="MCW1925788.1"/>
    </source>
</evidence>
<dbReference type="InterPro" id="IPR050811">
    <property type="entry name" value="Phosphate_ABC_transporter"/>
</dbReference>
<dbReference type="RefSeq" id="WP_264489895.1">
    <property type="nucleotide sequence ID" value="NZ_JAPDDT010000017.1"/>
</dbReference>
<evidence type="ECO:0000256" key="1">
    <source>
        <dbReference type="ARBA" id="ARBA00022729"/>
    </source>
</evidence>
<dbReference type="PANTHER" id="PTHR30570">
    <property type="entry name" value="PERIPLASMIC PHOSPHATE BINDING COMPONENT OF PHOSPHATE ABC TRANSPORTER"/>
    <property type="match status" value="1"/>
</dbReference>
<feature type="domain" description="PBP" evidence="2">
    <location>
        <begin position="36"/>
        <end position="246"/>
    </location>
</feature>
<dbReference type="InterPro" id="IPR024370">
    <property type="entry name" value="PBP_domain"/>
</dbReference>
<sequence>MTVLLALAILGVSQIRADNIRLGGSDLLGAKLVPMFCEEYVKQHPEMRFEIAAEGSFGALPDFLAGKTDILMASKALDGKRVEPFEKAGIVLKRVDAVTAVTVLVVNEENPVGDLSLAQLEGLFAGDHANWKAVGGLDAPVSLYARNTASSTYRDFQLAAMSGRPYAKGALKLPGGESPGMMVVKDPNGITYLSPLFARQNGLAVIKIDGVDPLGNEVRRYPLLRPAYYYHRKDARAEVLALVRWMSASPEAREIATRIGFLFPEEVPR</sequence>
<evidence type="ECO:0000313" key="4">
    <source>
        <dbReference type="Proteomes" id="UP001320876"/>
    </source>
</evidence>
<reference evidence="3 4" key="1">
    <citation type="submission" date="2022-10" db="EMBL/GenBank/DDBJ databases">
        <title>Luteolibacter arcticus strain CCTCC AB 2014275, whole genome shotgun sequencing project.</title>
        <authorList>
            <person name="Zhao G."/>
            <person name="Shen L."/>
        </authorList>
    </citation>
    <scope>NUCLEOTIDE SEQUENCE [LARGE SCALE GENOMIC DNA]</scope>
    <source>
        <strain evidence="3 4">CCTCC AB 2014275</strain>
    </source>
</reference>
<dbReference type="Gene3D" id="3.40.190.10">
    <property type="entry name" value="Periplasmic binding protein-like II"/>
    <property type="match status" value="2"/>
</dbReference>
<organism evidence="3 4">
    <name type="scientific">Luteolibacter arcticus</name>
    <dbReference type="NCBI Taxonomy" id="1581411"/>
    <lineage>
        <taxon>Bacteria</taxon>
        <taxon>Pseudomonadati</taxon>
        <taxon>Verrucomicrobiota</taxon>
        <taxon>Verrucomicrobiia</taxon>
        <taxon>Verrucomicrobiales</taxon>
        <taxon>Verrucomicrobiaceae</taxon>
        <taxon>Luteolibacter</taxon>
    </lineage>
</organism>
<gene>
    <name evidence="3" type="ORF">OKA05_24735</name>
</gene>
<keyword evidence="1" id="KW-0732">Signal</keyword>
<comment type="caution">
    <text evidence="3">The sequence shown here is derived from an EMBL/GenBank/DDBJ whole genome shotgun (WGS) entry which is preliminary data.</text>
</comment>
<dbReference type="Pfam" id="PF12849">
    <property type="entry name" value="PBP_like_2"/>
    <property type="match status" value="1"/>
</dbReference>
<keyword evidence="4" id="KW-1185">Reference proteome</keyword>